<dbReference type="Gene3D" id="4.10.1000.10">
    <property type="entry name" value="Zinc finger, CCCH-type"/>
    <property type="match status" value="1"/>
</dbReference>
<evidence type="ECO:0000256" key="4">
    <source>
        <dbReference type="ARBA" id="ARBA00022833"/>
    </source>
</evidence>
<keyword evidence="9" id="KW-1185">Reference proteome</keyword>
<dbReference type="EMBL" id="RDQH01000341">
    <property type="protein sequence ID" value="RXH74741.1"/>
    <property type="molecule type" value="Genomic_DNA"/>
</dbReference>
<feature type="compositionally biased region" description="Polar residues" evidence="6">
    <location>
        <begin position="717"/>
        <end position="726"/>
    </location>
</feature>
<feature type="region of interest" description="Disordered" evidence="6">
    <location>
        <begin position="834"/>
        <end position="907"/>
    </location>
</feature>
<protein>
    <recommendedName>
        <fullName evidence="7">C3H1-type domain-containing protein</fullName>
    </recommendedName>
</protein>
<feature type="region of interest" description="Disordered" evidence="6">
    <location>
        <begin position="921"/>
        <end position="994"/>
    </location>
</feature>
<evidence type="ECO:0000313" key="9">
    <source>
        <dbReference type="Proteomes" id="UP000290289"/>
    </source>
</evidence>
<dbReference type="GO" id="GO:0008270">
    <property type="term" value="F:zinc ion binding"/>
    <property type="evidence" value="ECO:0007669"/>
    <property type="project" value="UniProtKB-KW"/>
</dbReference>
<dbReference type="SMART" id="SM00356">
    <property type="entry name" value="ZnF_C3H1"/>
    <property type="match status" value="3"/>
</dbReference>
<feature type="zinc finger region" description="C3H1-type" evidence="5">
    <location>
        <begin position="586"/>
        <end position="614"/>
    </location>
</feature>
<dbReference type="GO" id="GO:0003723">
    <property type="term" value="F:RNA binding"/>
    <property type="evidence" value="ECO:0007669"/>
    <property type="project" value="InterPro"/>
</dbReference>
<feature type="region of interest" description="Disordered" evidence="6">
    <location>
        <begin position="48"/>
        <end position="85"/>
    </location>
</feature>
<evidence type="ECO:0000259" key="7">
    <source>
        <dbReference type="PROSITE" id="PS50103"/>
    </source>
</evidence>
<proteinExistence type="predicted"/>
<feature type="compositionally biased region" description="Polar residues" evidence="6">
    <location>
        <begin position="48"/>
        <end position="67"/>
    </location>
</feature>
<organism evidence="8 9">
    <name type="scientific">Malus domestica</name>
    <name type="common">Apple</name>
    <name type="synonym">Pyrus malus</name>
    <dbReference type="NCBI Taxonomy" id="3750"/>
    <lineage>
        <taxon>Eukaryota</taxon>
        <taxon>Viridiplantae</taxon>
        <taxon>Streptophyta</taxon>
        <taxon>Embryophyta</taxon>
        <taxon>Tracheophyta</taxon>
        <taxon>Spermatophyta</taxon>
        <taxon>Magnoliopsida</taxon>
        <taxon>eudicotyledons</taxon>
        <taxon>Gunneridae</taxon>
        <taxon>Pentapetalae</taxon>
        <taxon>rosids</taxon>
        <taxon>fabids</taxon>
        <taxon>Rosales</taxon>
        <taxon>Rosaceae</taxon>
        <taxon>Amygdaloideae</taxon>
        <taxon>Maleae</taxon>
        <taxon>Malus</taxon>
    </lineage>
</organism>
<dbReference type="InterPro" id="IPR000571">
    <property type="entry name" value="Znf_CCCH"/>
</dbReference>
<feature type="domain" description="C3H1-type" evidence="7">
    <location>
        <begin position="561"/>
        <end position="585"/>
    </location>
</feature>
<feature type="region of interest" description="Disordered" evidence="6">
    <location>
        <begin position="760"/>
        <end position="791"/>
    </location>
</feature>
<evidence type="ECO:0000256" key="3">
    <source>
        <dbReference type="ARBA" id="ARBA00022771"/>
    </source>
</evidence>
<feature type="compositionally biased region" description="Polar residues" evidence="6">
    <location>
        <begin position="921"/>
        <end position="931"/>
    </location>
</feature>
<feature type="compositionally biased region" description="Low complexity" evidence="6">
    <location>
        <begin position="936"/>
        <end position="951"/>
    </location>
</feature>
<dbReference type="AlphaFoldDB" id="A0A498I015"/>
<dbReference type="InterPro" id="IPR036855">
    <property type="entry name" value="Znf_CCCH_sf"/>
</dbReference>
<feature type="zinc finger region" description="C3H1-type" evidence="5">
    <location>
        <begin position="561"/>
        <end position="585"/>
    </location>
</feature>
<feature type="region of interest" description="Disordered" evidence="6">
    <location>
        <begin position="700"/>
        <end position="726"/>
    </location>
</feature>
<name>A0A498I015_MALDO</name>
<dbReference type="GO" id="GO:0045892">
    <property type="term" value="P:negative regulation of DNA-templated transcription"/>
    <property type="evidence" value="ECO:0007669"/>
    <property type="project" value="InterPro"/>
</dbReference>
<dbReference type="PROSITE" id="PS50103">
    <property type="entry name" value="ZF_C3H1"/>
    <property type="match status" value="3"/>
</dbReference>
<dbReference type="PANTHER" id="PTHR13119">
    <property type="entry name" value="ZINC FINGER CCCH DOMAIN-CONTAINING PROTEI"/>
    <property type="match status" value="1"/>
</dbReference>
<sequence>MEENKIETERPSQTPIVFPPRRRRHLNSGTYRTLVRIFSHFDESQHLVSDQNVPQELNRDNGNNESVQEAEKEVPENVELVGPDGAKGRVADECCNGNGFRERIEQIESLLSVEENEDFSGLEDTIGIENILAIDLKDMGYFPEQMLVDEPELVVKGNCEPSAASLDQNQNGGDKAALLTNEEEHVETVTSQDSVQMVSVSHGSSLKTVELTESLNPRESTEQKHSLSKTSALDVEPIMQLESMELQTPVSAEGAIELSIPITEVGAIKETEIFSQNVPEAFDFSLNKDMVAEASKPTDYSKDKSLLPETNSLEVVLEMPEKFKETEKPVCDITAMSSTNHTDDGDIEEGEISGDDGMDGRPRDELLQDTVVLGEQKVHKGQISKDVIDRKEQLCEEVNYKDFGSSSFLVDVVEDGKIGRGVELRESRRTDMVCRPGVVQGQNVSDSHPLLDGGRIEMKDNRVEMGIDWSGAGNHGTASEEKWDAGACNKRKRGPPNKEKKERKKAKERKKRAEKNRELGVKRLKLQPLQKPKPVAYCRHYLNGKCNLGDQCKYSHDTVPLTKSTPCGKFARNECMKGDDCGYDHDLSKYLCHHFRDNGFCGRGDSCLFSHKMPSKEESETTACKPELKPPMVQSNSRSQQVNIGGASQQNVHALGFSTGIHSRNNTKQNVTENVLKKPELATKGISFPSVENSSLVHSSMSKQGGVTPDRNMGTKAGSQIDQSPFSSIQNSNEILKRTPVTTPKGINFLSFAKASPDAARGKSQVSHQTSPGVSETVQNSNGIPKSDKTAASLGTSFNPFGKCSVASPTGGQNLNAMLQVNLPAASHRTNFNPFGNSSLAGSGSDQNLKGIQPAESQGTSFNPFRKSSVTSSSSDQNLNGMLQNNQPAASQGTSFNPFGKSSVTSFSSDQNLRGILQAHQPSASQGTSLNPFEKSSVSSSSTVNPDSLTSCWGNGSNRDSRESQNTADKPQNSSAVSLRLPPSPLTSGQSSDHVASKFCKGTANSFQRGLFSTLAFAAKYRAQNMNQSIGSTDTQVDKGN</sequence>
<evidence type="ECO:0000256" key="5">
    <source>
        <dbReference type="PROSITE-ProRule" id="PRU00723"/>
    </source>
</evidence>
<keyword evidence="2" id="KW-0677">Repeat</keyword>
<feature type="domain" description="C3H1-type" evidence="7">
    <location>
        <begin position="532"/>
        <end position="559"/>
    </location>
</feature>
<feature type="compositionally biased region" description="Polar residues" evidence="6">
    <location>
        <begin position="764"/>
        <end position="784"/>
    </location>
</feature>
<evidence type="ECO:0000256" key="6">
    <source>
        <dbReference type="SAM" id="MobiDB-lite"/>
    </source>
</evidence>
<keyword evidence="1 5" id="KW-0479">Metal-binding</keyword>
<gene>
    <name evidence="8" type="ORF">DVH24_029462</name>
</gene>
<feature type="compositionally biased region" description="Basic residues" evidence="6">
    <location>
        <begin position="489"/>
        <end position="514"/>
    </location>
</feature>
<feature type="domain" description="C3H1-type" evidence="7">
    <location>
        <begin position="586"/>
        <end position="614"/>
    </location>
</feature>
<evidence type="ECO:0000313" key="8">
    <source>
        <dbReference type="EMBL" id="RXH74741.1"/>
    </source>
</evidence>
<keyword evidence="4 5" id="KW-0862">Zinc</keyword>
<dbReference type="Gene3D" id="2.30.30.1190">
    <property type="match status" value="1"/>
</dbReference>
<dbReference type="Pfam" id="PF00642">
    <property type="entry name" value="zf-CCCH"/>
    <property type="match status" value="1"/>
</dbReference>
<reference evidence="8 9" key="1">
    <citation type="submission" date="2018-10" db="EMBL/GenBank/DDBJ databases">
        <title>A high-quality apple genome assembly.</title>
        <authorList>
            <person name="Hu J."/>
        </authorList>
    </citation>
    <scope>NUCLEOTIDE SEQUENCE [LARGE SCALE GENOMIC DNA]</scope>
    <source>
        <strain evidence="9">cv. HFTH1</strain>
        <tissue evidence="8">Young leaf</tissue>
    </source>
</reference>
<evidence type="ECO:0000256" key="1">
    <source>
        <dbReference type="ARBA" id="ARBA00022723"/>
    </source>
</evidence>
<dbReference type="SUPFAM" id="SSF90229">
    <property type="entry name" value="CCCH zinc finger"/>
    <property type="match status" value="1"/>
</dbReference>
<comment type="caution">
    <text evidence="8">The sequence shown here is derived from an EMBL/GenBank/DDBJ whole genome shotgun (WGS) entry which is preliminary data.</text>
</comment>
<feature type="region of interest" description="Disordered" evidence="6">
    <location>
        <begin position="469"/>
        <end position="518"/>
    </location>
</feature>
<feature type="compositionally biased region" description="Polar residues" evidence="6">
    <location>
        <begin position="952"/>
        <end position="977"/>
    </location>
</feature>
<dbReference type="GO" id="GO:0005634">
    <property type="term" value="C:nucleus"/>
    <property type="evidence" value="ECO:0007669"/>
    <property type="project" value="TreeGrafter"/>
</dbReference>
<feature type="zinc finger region" description="C3H1-type" evidence="5">
    <location>
        <begin position="532"/>
        <end position="559"/>
    </location>
</feature>
<dbReference type="Proteomes" id="UP000290289">
    <property type="component" value="Chromosome 15"/>
</dbReference>
<dbReference type="InterPro" id="IPR045124">
    <property type="entry name" value="Su(sable)-like"/>
</dbReference>
<dbReference type="PANTHER" id="PTHR13119:SF12">
    <property type="entry name" value="PROTEIN SUPPRESSOR OF SABLE"/>
    <property type="match status" value="1"/>
</dbReference>
<accession>A0A498I015</accession>
<dbReference type="STRING" id="3750.A0A498I015"/>
<keyword evidence="3 5" id="KW-0863">Zinc-finger</keyword>
<evidence type="ECO:0000256" key="2">
    <source>
        <dbReference type="ARBA" id="ARBA00022737"/>
    </source>
</evidence>